<feature type="compositionally biased region" description="Basic residues" evidence="4">
    <location>
        <begin position="23"/>
        <end position="33"/>
    </location>
</feature>
<comment type="caution">
    <text evidence="5">The sequence shown here is derived from an EMBL/GenBank/DDBJ whole genome shotgun (WGS) entry which is preliminary data.</text>
</comment>
<evidence type="ECO:0000256" key="3">
    <source>
        <dbReference type="ARBA" id="ARBA00023163"/>
    </source>
</evidence>
<dbReference type="AlphaFoldDB" id="A0AAD8J0Q7"/>
<dbReference type="Proteomes" id="UP001237642">
    <property type="component" value="Unassembled WGS sequence"/>
</dbReference>
<evidence type="ECO:0000313" key="6">
    <source>
        <dbReference type="Proteomes" id="UP001237642"/>
    </source>
</evidence>
<evidence type="ECO:0000313" key="5">
    <source>
        <dbReference type="EMBL" id="KAK1395559.1"/>
    </source>
</evidence>
<dbReference type="PANTHER" id="PTHR33388">
    <property type="entry name" value="OS01G0212500 PROTEIN"/>
    <property type="match status" value="1"/>
</dbReference>
<keyword evidence="1" id="KW-0678">Repressor</keyword>
<dbReference type="GO" id="GO:0003700">
    <property type="term" value="F:DNA-binding transcription factor activity"/>
    <property type="evidence" value="ECO:0007669"/>
    <property type="project" value="InterPro"/>
</dbReference>
<proteinExistence type="predicted"/>
<evidence type="ECO:0000256" key="1">
    <source>
        <dbReference type="ARBA" id="ARBA00022491"/>
    </source>
</evidence>
<name>A0AAD8J0Q7_9APIA</name>
<keyword evidence="3" id="KW-0804">Transcription</keyword>
<dbReference type="PANTHER" id="PTHR33388:SF1">
    <property type="entry name" value="PROTEIN SPEAR2"/>
    <property type="match status" value="1"/>
</dbReference>
<keyword evidence="6" id="KW-1185">Reference proteome</keyword>
<accession>A0AAD8J0Q7</accession>
<sequence>MAQQEQNQKYSNSGCTGGVVARSSKKLKQKKVPQRGLGVAQLEKIRLEEQQKRDAIFQVPSAIVSPSNSSSCLASQCSNFRPDVSSYLTSASPIDHPLTNKINRLPPVIPNRTDIVRSNSVSNNGGECEMGWQDTTSAGRGSWSMLWNDEFNLEGDANFKLDHQGSNALRSSVNLFSETKNSIWPLPGGMPRSHPSQEACPSSMVNVSIGTSSSSVMNFQTEPPSNQRYHGNKSMLLWPAEERMAGLKRSYPFSIDEAPVPSFNCRFPPTYASQIPRTDESASLCSETTFDFVQASPLLIEGPSGSSGISEHNKRNIIKENGGFNNHFLTLAPPTPKDPPSYLDPCIRELPDFDALPYQGAPDDPVRLPGLTQSVEKPFFSFLPSAQNGRSTVTKSNNNDVVDNVDLSLKL</sequence>
<dbReference type="InterPro" id="IPR040356">
    <property type="entry name" value="SPEAR"/>
</dbReference>
<reference evidence="5" key="1">
    <citation type="submission" date="2023-02" db="EMBL/GenBank/DDBJ databases">
        <title>Genome of toxic invasive species Heracleum sosnowskyi carries increased number of genes despite the absence of recent whole-genome duplications.</title>
        <authorList>
            <person name="Schelkunov M."/>
            <person name="Shtratnikova V."/>
            <person name="Makarenko M."/>
            <person name="Klepikova A."/>
            <person name="Omelchenko D."/>
            <person name="Novikova G."/>
            <person name="Obukhova E."/>
            <person name="Bogdanov V."/>
            <person name="Penin A."/>
            <person name="Logacheva M."/>
        </authorList>
    </citation>
    <scope>NUCLEOTIDE SEQUENCE</scope>
    <source>
        <strain evidence="5">Hsosn_3</strain>
        <tissue evidence="5">Leaf</tissue>
    </source>
</reference>
<feature type="region of interest" description="Disordered" evidence="4">
    <location>
        <begin position="1"/>
        <end position="36"/>
    </location>
</feature>
<dbReference type="EMBL" id="JAUIZM010000002">
    <property type="protein sequence ID" value="KAK1395559.1"/>
    <property type="molecule type" value="Genomic_DNA"/>
</dbReference>
<protein>
    <submittedName>
        <fullName evidence="5">Actin cytoskeleton-regulatory complex protein pan1</fullName>
    </submittedName>
</protein>
<evidence type="ECO:0000256" key="4">
    <source>
        <dbReference type="SAM" id="MobiDB-lite"/>
    </source>
</evidence>
<keyword evidence="2" id="KW-0805">Transcription regulation</keyword>
<organism evidence="5 6">
    <name type="scientific">Heracleum sosnowskyi</name>
    <dbReference type="NCBI Taxonomy" id="360622"/>
    <lineage>
        <taxon>Eukaryota</taxon>
        <taxon>Viridiplantae</taxon>
        <taxon>Streptophyta</taxon>
        <taxon>Embryophyta</taxon>
        <taxon>Tracheophyta</taxon>
        <taxon>Spermatophyta</taxon>
        <taxon>Magnoliopsida</taxon>
        <taxon>eudicotyledons</taxon>
        <taxon>Gunneridae</taxon>
        <taxon>Pentapetalae</taxon>
        <taxon>asterids</taxon>
        <taxon>campanulids</taxon>
        <taxon>Apiales</taxon>
        <taxon>Apiaceae</taxon>
        <taxon>Apioideae</taxon>
        <taxon>apioid superclade</taxon>
        <taxon>Tordylieae</taxon>
        <taxon>Tordyliinae</taxon>
        <taxon>Heracleum</taxon>
    </lineage>
</organism>
<feature type="compositionally biased region" description="Polar residues" evidence="4">
    <location>
        <begin position="1"/>
        <end position="14"/>
    </location>
</feature>
<reference evidence="5" key="2">
    <citation type="submission" date="2023-05" db="EMBL/GenBank/DDBJ databases">
        <authorList>
            <person name="Schelkunov M.I."/>
        </authorList>
    </citation>
    <scope>NUCLEOTIDE SEQUENCE</scope>
    <source>
        <strain evidence="5">Hsosn_3</strain>
        <tissue evidence="5">Leaf</tissue>
    </source>
</reference>
<evidence type="ECO:0000256" key="2">
    <source>
        <dbReference type="ARBA" id="ARBA00023015"/>
    </source>
</evidence>
<gene>
    <name evidence="5" type="ORF">POM88_005422</name>
</gene>